<gene>
    <name evidence="1" type="ORF">METZ01_LOCUS408183</name>
</gene>
<proteinExistence type="predicted"/>
<reference evidence="1" key="1">
    <citation type="submission" date="2018-05" db="EMBL/GenBank/DDBJ databases">
        <authorList>
            <person name="Lanie J.A."/>
            <person name="Ng W.-L."/>
            <person name="Kazmierczak K.M."/>
            <person name="Andrzejewski T.M."/>
            <person name="Davidsen T.M."/>
            <person name="Wayne K.J."/>
            <person name="Tettelin H."/>
            <person name="Glass J.I."/>
            <person name="Rusch D."/>
            <person name="Podicherti R."/>
            <person name="Tsui H.-C.T."/>
            <person name="Winkler M.E."/>
        </authorList>
    </citation>
    <scope>NUCLEOTIDE SEQUENCE</scope>
</reference>
<feature type="non-terminal residue" evidence="1">
    <location>
        <position position="1"/>
    </location>
</feature>
<sequence length="25" mass="2783">ASQPKCAYRRMARNIVVAEPANISH</sequence>
<protein>
    <submittedName>
        <fullName evidence="1">Uncharacterized protein</fullName>
    </submittedName>
</protein>
<name>A0A382W9F8_9ZZZZ</name>
<dbReference type="AlphaFoldDB" id="A0A382W9F8"/>
<accession>A0A382W9F8</accession>
<organism evidence="1">
    <name type="scientific">marine metagenome</name>
    <dbReference type="NCBI Taxonomy" id="408172"/>
    <lineage>
        <taxon>unclassified sequences</taxon>
        <taxon>metagenomes</taxon>
        <taxon>ecological metagenomes</taxon>
    </lineage>
</organism>
<dbReference type="EMBL" id="UINC01158020">
    <property type="protein sequence ID" value="SVD55329.1"/>
    <property type="molecule type" value="Genomic_DNA"/>
</dbReference>
<feature type="non-terminal residue" evidence="1">
    <location>
        <position position="25"/>
    </location>
</feature>
<evidence type="ECO:0000313" key="1">
    <source>
        <dbReference type="EMBL" id="SVD55329.1"/>
    </source>
</evidence>